<evidence type="ECO:0000313" key="2">
    <source>
        <dbReference type="WBParaSite" id="PSU_v2.g10014.t1"/>
    </source>
</evidence>
<dbReference type="Proteomes" id="UP000887577">
    <property type="component" value="Unplaced"/>
</dbReference>
<protein>
    <submittedName>
        <fullName evidence="2">Uncharacterized protein</fullName>
    </submittedName>
</protein>
<accession>A0A914XSS8</accession>
<dbReference type="WBParaSite" id="PSU_v2.g10014.t1">
    <property type="protein sequence ID" value="PSU_v2.g10014.t1"/>
    <property type="gene ID" value="PSU_v2.g10014"/>
</dbReference>
<evidence type="ECO:0000313" key="1">
    <source>
        <dbReference type="Proteomes" id="UP000887577"/>
    </source>
</evidence>
<organism evidence="1 2">
    <name type="scientific">Panagrolaimus superbus</name>
    <dbReference type="NCBI Taxonomy" id="310955"/>
    <lineage>
        <taxon>Eukaryota</taxon>
        <taxon>Metazoa</taxon>
        <taxon>Ecdysozoa</taxon>
        <taxon>Nematoda</taxon>
        <taxon>Chromadorea</taxon>
        <taxon>Rhabditida</taxon>
        <taxon>Tylenchina</taxon>
        <taxon>Panagrolaimomorpha</taxon>
        <taxon>Panagrolaimoidea</taxon>
        <taxon>Panagrolaimidae</taxon>
        <taxon>Panagrolaimus</taxon>
    </lineage>
</organism>
<reference evidence="2" key="1">
    <citation type="submission" date="2022-11" db="UniProtKB">
        <authorList>
            <consortium name="WormBaseParasite"/>
        </authorList>
    </citation>
    <scope>IDENTIFICATION</scope>
</reference>
<sequence>MLNKNDKEFDEAQRAQSRIVAEHANLKAAEALTHQERGQKLLAEAVSSAGQEAALHAHVKVTLREVSDIKPQVAH</sequence>
<dbReference type="AlphaFoldDB" id="A0A914XSS8"/>
<name>A0A914XSS8_9BILA</name>
<keyword evidence="1" id="KW-1185">Reference proteome</keyword>
<proteinExistence type="predicted"/>